<evidence type="ECO:0000256" key="6">
    <source>
        <dbReference type="ARBA" id="ARBA00022679"/>
    </source>
</evidence>
<dbReference type="InterPro" id="IPR001986">
    <property type="entry name" value="Enolpyruvate_Tfrase_dom"/>
</dbReference>
<dbReference type="HAMAP" id="MF_00210">
    <property type="entry name" value="EPSP_synth"/>
    <property type="match status" value="1"/>
</dbReference>
<evidence type="ECO:0000256" key="5">
    <source>
        <dbReference type="ARBA" id="ARBA00022605"/>
    </source>
</evidence>
<proteinExistence type="inferred from homology"/>
<feature type="binding site" evidence="9">
    <location>
        <position position="149"/>
    </location>
    <ligand>
        <name>phosphoenolpyruvate</name>
        <dbReference type="ChEBI" id="CHEBI:58702"/>
    </ligand>
</feature>
<dbReference type="EMBL" id="QGLE01000011">
    <property type="protein sequence ID" value="PWR19471.1"/>
    <property type="molecule type" value="Genomic_DNA"/>
</dbReference>
<dbReference type="PROSITE" id="PS00885">
    <property type="entry name" value="EPSP_SYNTHASE_2"/>
    <property type="match status" value="1"/>
</dbReference>
<protein>
    <recommendedName>
        <fullName evidence="9">3-phosphoshikimate 1-carboxyvinyltransferase</fullName>
        <ecNumber evidence="9">2.5.1.19</ecNumber>
    </recommendedName>
    <alternativeName>
        <fullName evidence="9">5-enolpyruvylshikimate-3-phosphate synthase</fullName>
        <shortName evidence="9">EPSP synthase</shortName>
        <shortName evidence="9">EPSPS</shortName>
    </alternativeName>
</protein>
<dbReference type="Proteomes" id="UP000245461">
    <property type="component" value="Unassembled WGS sequence"/>
</dbReference>
<evidence type="ECO:0000256" key="1">
    <source>
        <dbReference type="ARBA" id="ARBA00002174"/>
    </source>
</evidence>
<evidence type="ECO:0000313" key="12">
    <source>
        <dbReference type="Proteomes" id="UP000245461"/>
    </source>
</evidence>
<evidence type="ECO:0000256" key="9">
    <source>
        <dbReference type="HAMAP-Rule" id="MF_00210"/>
    </source>
</evidence>
<evidence type="ECO:0000256" key="7">
    <source>
        <dbReference type="ARBA" id="ARBA00023141"/>
    </source>
</evidence>
<dbReference type="FunFam" id="3.65.10.10:FF:000006">
    <property type="entry name" value="3-phosphoshikimate 1-carboxyvinyltransferase"/>
    <property type="match status" value="1"/>
</dbReference>
<evidence type="ECO:0000256" key="3">
    <source>
        <dbReference type="ARBA" id="ARBA00009948"/>
    </source>
</evidence>
<feature type="binding site" evidence="9">
    <location>
        <position position="421"/>
    </location>
    <ligand>
        <name>phosphoenolpyruvate</name>
        <dbReference type="ChEBI" id="CHEBI:58702"/>
    </ligand>
</feature>
<feature type="binding site" evidence="9">
    <location>
        <position position="374"/>
    </location>
    <ligand>
        <name>3-phosphoshikimate</name>
        <dbReference type="ChEBI" id="CHEBI:145989"/>
    </ligand>
</feature>
<accession>A0A317DYD2</accession>
<feature type="binding site" evidence="9">
    <location>
        <position position="196"/>
    </location>
    <ligand>
        <name>3-phosphoshikimate</name>
        <dbReference type="ChEBI" id="CHEBI:145989"/>
    </ligand>
</feature>
<dbReference type="GO" id="GO:0009423">
    <property type="term" value="P:chorismate biosynthetic process"/>
    <property type="evidence" value="ECO:0007669"/>
    <property type="project" value="UniProtKB-UniRule"/>
</dbReference>
<comment type="caution">
    <text evidence="11">The sequence shown here is derived from an EMBL/GenBank/DDBJ whole genome shotgun (WGS) entry which is preliminary data.</text>
</comment>
<evidence type="ECO:0000256" key="2">
    <source>
        <dbReference type="ARBA" id="ARBA00004811"/>
    </source>
</evidence>
<evidence type="ECO:0000259" key="10">
    <source>
        <dbReference type="Pfam" id="PF00275"/>
    </source>
</evidence>
<dbReference type="SUPFAM" id="SSF55205">
    <property type="entry name" value="EPT/RTPC-like"/>
    <property type="match status" value="1"/>
</dbReference>
<keyword evidence="12" id="KW-1185">Reference proteome</keyword>
<dbReference type="GO" id="GO:0005737">
    <property type="term" value="C:cytoplasm"/>
    <property type="evidence" value="ECO:0007669"/>
    <property type="project" value="UniProtKB-SubCell"/>
</dbReference>
<feature type="domain" description="Enolpyruvate transferase" evidence="10">
    <location>
        <begin position="36"/>
        <end position="452"/>
    </location>
</feature>
<dbReference type="GO" id="GO:0008652">
    <property type="term" value="P:amino acid biosynthetic process"/>
    <property type="evidence" value="ECO:0007669"/>
    <property type="project" value="UniProtKB-KW"/>
</dbReference>
<evidence type="ECO:0000313" key="11">
    <source>
        <dbReference type="EMBL" id="PWR19471.1"/>
    </source>
</evidence>
<dbReference type="AlphaFoldDB" id="A0A317DYD2"/>
<evidence type="ECO:0000256" key="4">
    <source>
        <dbReference type="ARBA" id="ARBA00022490"/>
    </source>
</evidence>
<dbReference type="Pfam" id="PF00275">
    <property type="entry name" value="EPSP_synthase"/>
    <property type="match status" value="1"/>
</dbReference>
<comment type="similarity">
    <text evidence="3 9">Belongs to the EPSP synthase family.</text>
</comment>
<dbReference type="Gene3D" id="3.65.10.10">
    <property type="entry name" value="Enolpyruvate transferase domain"/>
    <property type="match status" value="2"/>
</dbReference>
<dbReference type="FunFam" id="3.65.10.10:FF:000005">
    <property type="entry name" value="3-phosphoshikimate 1-carboxyvinyltransferase"/>
    <property type="match status" value="1"/>
</dbReference>
<comment type="caution">
    <text evidence="9">Lacks conserved residue(s) required for the propagation of feature annotation.</text>
</comment>
<comment type="subcellular location">
    <subcellularLocation>
        <location evidence="9">Cytoplasm</location>
    </subcellularLocation>
</comment>
<dbReference type="PROSITE" id="PS00104">
    <property type="entry name" value="EPSP_SYNTHASE_1"/>
    <property type="match status" value="1"/>
</dbReference>
<feature type="binding site" evidence="9">
    <location>
        <position position="194"/>
    </location>
    <ligand>
        <name>3-phosphoshikimate</name>
        <dbReference type="ChEBI" id="CHEBI:145989"/>
    </ligand>
</feature>
<dbReference type="PIRSF" id="PIRSF000505">
    <property type="entry name" value="EPSPS"/>
    <property type="match status" value="1"/>
</dbReference>
<dbReference type="CDD" id="cd01556">
    <property type="entry name" value="EPSP_synthase"/>
    <property type="match status" value="1"/>
</dbReference>
<feature type="binding site" evidence="9">
    <location>
        <position position="378"/>
    </location>
    <ligand>
        <name>phosphoenolpyruvate</name>
        <dbReference type="ChEBI" id="CHEBI:58702"/>
    </ligand>
</feature>
<feature type="binding site" evidence="9">
    <location>
        <position position="53"/>
    </location>
    <ligand>
        <name>3-phosphoshikimate</name>
        <dbReference type="ChEBI" id="CHEBI:145989"/>
    </ligand>
</feature>
<gene>
    <name evidence="9 11" type="primary">aroA</name>
    <name evidence="11" type="ORF">DKG74_16910</name>
</gene>
<dbReference type="InterPro" id="IPR023193">
    <property type="entry name" value="EPSP_synthase_CS"/>
</dbReference>
<feature type="binding site" evidence="9">
    <location>
        <position position="347"/>
    </location>
    <ligand>
        <name>3-phosphoshikimate</name>
        <dbReference type="ChEBI" id="CHEBI:145989"/>
    </ligand>
</feature>
<dbReference type="PANTHER" id="PTHR21090:SF5">
    <property type="entry name" value="PENTAFUNCTIONAL AROM POLYPEPTIDE"/>
    <property type="match status" value="1"/>
</dbReference>
<keyword evidence="5 9" id="KW-0028">Amino-acid biosynthesis</keyword>
<feature type="binding site" evidence="9">
    <location>
        <position position="49"/>
    </location>
    <ligand>
        <name>3-phosphoshikimate</name>
        <dbReference type="ChEBI" id="CHEBI:145989"/>
    </ligand>
</feature>
<comment type="catalytic activity">
    <reaction evidence="8">
        <text>3-phosphoshikimate + phosphoenolpyruvate = 5-O-(1-carboxyvinyl)-3-phosphoshikimate + phosphate</text>
        <dbReference type="Rhea" id="RHEA:21256"/>
        <dbReference type="ChEBI" id="CHEBI:43474"/>
        <dbReference type="ChEBI" id="CHEBI:57701"/>
        <dbReference type="ChEBI" id="CHEBI:58702"/>
        <dbReference type="ChEBI" id="CHEBI:145989"/>
        <dbReference type="EC" id="2.5.1.19"/>
    </reaction>
    <physiologicalReaction direction="left-to-right" evidence="8">
        <dbReference type="Rhea" id="RHEA:21257"/>
    </physiologicalReaction>
</comment>
<dbReference type="UniPathway" id="UPA00053">
    <property type="reaction ID" value="UER00089"/>
</dbReference>
<feature type="binding site" evidence="9">
    <location>
        <position position="48"/>
    </location>
    <ligand>
        <name>phosphoenolpyruvate</name>
        <dbReference type="ChEBI" id="CHEBI:58702"/>
    </ligand>
</feature>
<keyword evidence="6 9" id="KW-0808">Transferase</keyword>
<comment type="function">
    <text evidence="1 9">Catalyzes the transfer of the enolpyruvyl moiety of phosphoenolpyruvate (PEP) to the 5-hydroxyl of shikimate-3-phosphate (S3P) to produce enolpyruvyl shikimate-3-phosphate and inorganic phosphate.</text>
</comment>
<comment type="subunit">
    <text evidence="9">Monomer.</text>
</comment>
<organism evidence="11 12">
    <name type="scientific">Zavarzinia aquatilis</name>
    <dbReference type="NCBI Taxonomy" id="2211142"/>
    <lineage>
        <taxon>Bacteria</taxon>
        <taxon>Pseudomonadati</taxon>
        <taxon>Pseudomonadota</taxon>
        <taxon>Alphaproteobacteria</taxon>
        <taxon>Rhodospirillales</taxon>
        <taxon>Zavarziniaceae</taxon>
        <taxon>Zavarzinia</taxon>
    </lineage>
</organism>
<dbReference type="GO" id="GO:0003866">
    <property type="term" value="F:3-phosphoshikimate 1-carboxyvinyltransferase activity"/>
    <property type="evidence" value="ECO:0007669"/>
    <property type="project" value="UniProtKB-UniRule"/>
</dbReference>
<dbReference type="InterPro" id="IPR036968">
    <property type="entry name" value="Enolpyruvate_Tfrase_sf"/>
</dbReference>
<sequence>MKCTVCQSDWRRGKCTARRIGHRGSQVPAQSAQISPALTGTVTVPGDKSISHRALILGGIAVGETEVTGLLEGDDVLHTAECMRRMGATVTRVGEGHWRVRGVGVGGLIEPADILDMGNSGTGARLLMGLVAGHPVTAIFTGDASLNKRPMARVTEPLSRMGASFVGRAGGKLPMAVIGARDPMPIEYRLPVASAQVKSAILLAGLCAPGETTVIEPEPTRDHSERLLGHFGAEVRIVDAADGSRHVTLRGQPELIAAPVVVPGDPSSAAFPIVAALIVPGSDITVRNVGLNPLRVGLFDTLIEMGARIDYLDRRVAGGEPVADLRIRHSELKGVTVPAARAPSMIDEYPVLAVAAAFARGTTRMEGLAELRVKESDRLAAVAAGLAANGVTHEAGADYLVVQGTGRAPGGGTVATHMDHRIAMSFLVMGLASAQPVTVDDTHMIDTSFPGFGGLMTSLGAILS</sequence>
<dbReference type="InterPro" id="IPR013792">
    <property type="entry name" value="RNA3'P_cycl/enolpyr_Trfase_a/b"/>
</dbReference>
<dbReference type="NCBIfam" id="TIGR01356">
    <property type="entry name" value="aroA"/>
    <property type="match status" value="1"/>
</dbReference>
<reference evidence="11 12" key="1">
    <citation type="submission" date="2018-05" db="EMBL/GenBank/DDBJ databases">
        <title>Zavarzinia sp. HR-AS.</title>
        <authorList>
            <person name="Lee Y."/>
            <person name="Jeon C.O."/>
        </authorList>
    </citation>
    <scope>NUCLEOTIDE SEQUENCE [LARGE SCALE GENOMIC DNA]</scope>
    <source>
        <strain evidence="11 12">HR-AS</strain>
    </source>
</reference>
<dbReference type="InterPro" id="IPR006264">
    <property type="entry name" value="EPSP_synthase"/>
</dbReference>
<name>A0A317DYD2_9PROT</name>
<dbReference type="OrthoDB" id="9809920at2"/>
<evidence type="ECO:0000256" key="8">
    <source>
        <dbReference type="ARBA" id="ARBA00044633"/>
    </source>
</evidence>
<dbReference type="EC" id="2.5.1.19" evidence="9"/>
<feature type="binding site" evidence="9">
    <location>
        <position position="48"/>
    </location>
    <ligand>
        <name>3-phosphoshikimate</name>
        <dbReference type="ChEBI" id="CHEBI:145989"/>
    </ligand>
</feature>
<comment type="pathway">
    <text evidence="2 9">Metabolic intermediate biosynthesis; chorismate biosynthesis; chorismate from D-erythrose 4-phosphate and phosphoenolpyruvate: step 6/7.</text>
</comment>
<feature type="binding site" evidence="9">
    <location>
        <position position="121"/>
    </location>
    <ligand>
        <name>phosphoenolpyruvate</name>
        <dbReference type="ChEBI" id="CHEBI:58702"/>
    </ligand>
</feature>
<keyword evidence="7 9" id="KW-0057">Aromatic amino acid biosynthesis</keyword>
<keyword evidence="4 9" id="KW-0963">Cytoplasm</keyword>
<dbReference type="PANTHER" id="PTHR21090">
    <property type="entry name" value="AROM/DEHYDROQUINATE SYNTHASE"/>
    <property type="match status" value="1"/>
</dbReference>
<dbReference type="GO" id="GO:0009073">
    <property type="term" value="P:aromatic amino acid family biosynthetic process"/>
    <property type="evidence" value="ECO:0007669"/>
    <property type="project" value="UniProtKB-KW"/>
</dbReference>
<feature type="active site" description="Proton acceptor" evidence="9">
    <location>
        <position position="347"/>
    </location>
</feature>
<feature type="binding site" evidence="9">
    <location>
        <position position="196"/>
    </location>
    <ligand>
        <name>phosphoenolpyruvate</name>
        <dbReference type="ChEBI" id="CHEBI:58702"/>
    </ligand>
</feature>